<name>G0QRF4_ICHMU</name>
<feature type="region of interest" description="Disordered" evidence="5">
    <location>
        <begin position="411"/>
        <end position="436"/>
    </location>
</feature>
<evidence type="ECO:0000313" key="7">
    <source>
        <dbReference type="Proteomes" id="UP000008983"/>
    </source>
</evidence>
<evidence type="ECO:0000256" key="2">
    <source>
        <dbReference type="ARBA" id="ARBA00022574"/>
    </source>
</evidence>
<keyword evidence="3" id="KW-0677">Repeat</keyword>
<dbReference type="EMBL" id="GL983755">
    <property type="protein sequence ID" value="EGR32189.1"/>
    <property type="molecule type" value="Genomic_DNA"/>
</dbReference>
<keyword evidence="4" id="KW-0966">Cell projection</keyword>
<gene>
    <name evidence="6" type="ORF">IMG5_092560</name>
</gene>
<sequence length="436" mass="49704">MQVFSSDSKNLATIDQDYAVTLFTIDYKSFDPNNPKEWQFVGKHRVHHAEIKSIAFGESKDENGNKYYKLFSIGADMKLVEYEVIEIDVTKQKETNIKFVDRLKLKAVYPIEQECIPTACICLQKTCLGPTSGGAINKLLILNPNDAQNDYQDKYLAYSTKEKVVGIIKLPLEGNPNQTMGLIAHPGKITSISSTNDGKYFFTSGQDDYCINIWKVNVQALEQIFATNAQEDPFPKLLEGGEDGPTHQNLKNFFYYSQIRSKDEHTTKARKLDDKVPLFAISDMMRSMGYYPTNKEIENMKNEIKFSKYLETGIEVDELDLNILFINHRPAYGIGKSQIEEAFKEITQENAGKGEINIQELKKILTTEGEKMTPEEFDECIKILVGELEEDTPQLINAQTFCEDILGFEDLEGGQKDENEEAQYEDEENEEIDEDN</sequence>
<dbReference type="InterPro" id="IPR015943">
    <property type="entry name" value="WD40/YVTN_repeat-like_dom_sf"/>
</dbReference>
<dbReference type="eggNOG" id="ENOG502QQ05">
    <property type="taxonomic scope" value="Eukaryota"/>
</dbReference>
<evidence type="ECO:0000313" key="6">
    <source>
        <dbReference type="EMBL" id="EGR32189.1"/>
    </source>
</evidence>
<dbReference type="SUPFAM" id="SSF47473">
    <property type="entry name" value="EF-hand"/>
    <property type="match status" value="1"/>
</dbReference>
<keyword evidence="2" id="KW-0853">WD repeat</keyword>
<dbReference type="Proteomes" id="UP000008983">
    <property type="component" value="Unassembled WGS sequence"/>
</dbReference>
<dbReference type="OMA" id="CAIICHP"/>
<dbReference type="InterPro" id="IPR011992">
    <property type="entry name" value="EF-hand-dom_pair"/>
</dbReference>
<dbReference type="GO" id="GO:0004198">
    <property type="term" value="F:calcium-dependent cysteine-type endopeptidase activity"/>
    <property type="evidence" value="ECO:0007669"/>
    <property type="project" value="UniProtKB-EC"/>
</dbReference>
<keyword evidence="7" id="KW-1185">Reference proteome</keyword>
<comment type="subcellular location">
    <subcellularLocation>
        <location evidence="1">Cell projection</location>
        <location evidence="1">Cilium</location>
    </subcellularLocation>
</comment>
<dbReference type="GO" id="GO:0031514">
    <property type="term" value="C:motile cilium"/>
    <property type="evidence" value="ECO:0007669"/>
    <property type="project" value="TreeGrafter"/>
</dbReference>
<dbReference type="AlphaFoldDB" id="G0QRF4"/>
<dbReference type="PANTHER" id="PTHR13720:SF13">
    <property type="entry name" value="CILIA- AND FLAGELLA-ASSOCIATED PROTEIN 251"/>
    <property type="match status" value="1"/>
</dbReference>
<dbReference type="OrthoDB" id="4899631at2759"/>
<dbReference type="Gene3D" id="1.10.238.10">
    <property type="entry name" value="EF-hand"/>
    <property type="match status" value="1"/>
</dbReference>
<dbReference type="GeneID" id="14908358"/>
<dbReference type="InterPro" id="IPR036322">
    <property type="entry name" value="WD40_repeat_dom_sf"/>
</dbReference>
<organism evidence="6 7">
    <name type="scientific">Ichthyophthirius multifiliis</name>
    <name type="common">White spot disease agent</name>
    <name type="synonym">Ich</name>
    <dbReference type="NCBI Taxonomy" id="5932"/>
    <lineage>
        <taxon>Eukaryota</taxon>
        <taxon>Sar</taxon>
        <taxon>Alveolata</taxon>
        <taxon>Ciliophora</taxon>
        <taxon>Intramacronucleata</taxon>
        <taxon>Oligohymenophorea</taxon>
        <taxon>Hymenostomatida</taxon>
        <taxon>Ophryoglenina</taxon>
        <taxon>Ichthyophthirius</taxon>
    </lineage>
</organism>
<dbReference type="EC" id="3.4.22.52" evidence="6"/>
<reference evidence="6 7" key="1">
    <citation type="submission" date="2011-07" db="EMBL/GenBank/DDBJ databases">
        <authorList>
            <person name="Coyne R."/>
            <person name="Brami D."/>
            <person name="Johnson J."/>
            <person name="Hostetler J."/>
            <person name="Hannick L."/>
            <person name="Clark T."/>
            <person name="Cassidy-Hanley D."/>
            <person name="Inman J."/>
        </authorList>
    </citation>
    <scope>NUCLEOTIDE SEQUENCE [LARGE SCALE GENOMIC DNA]</scope>
    <source>
        <strain evidence="6 7">G5</strain>
    </source>
</reference>
<keyword evidence="6" id="KW-0378">Hydrolase</keyword>
<dbReference type="SUPFAM" id="SSF50978">
    <property type="entry name" value="WD40 repeat-like"/>
    <property type="match status" value="1"/>
</dbReference>
<dbReference type="InParanoid" id="G0QRF4"/>
<accession>G0QRF4</accession>
<dbReference type="InterPro" id="IPR050630">
    <property type="entry name" value="WD_repeat_EMAP"/>
</dbReference>
<dbReference type="RefSeq" id="XP_004035675.1">
    <property type="nucleotide sequence ID" value="XM_004035627.1"/>
</dbReference>
<proteinExistence type="predicted"/>
<evidence type="ECO:0000256" key="5">
    <source>
        <dbReference type="SAM" id="MobiDB-lite"/>
    </source>
</evidence>
<dbReference type="Gene3D" id="2.130.10.10">
    <property type="entry name" value="YVTN repeat-like/Quinoprotein amine dehydrogenase"/>
    <property type="match status" value="1"/>
</dbReference>
<evidence type="ECO:0000256" key="4">
    <source>
        <dbReference type="ARBA" id="ARBA00023273"/>
    </source>
</evidence>
<dbReference type="STRING" id="857967.G0QRF4"/>
<dbReference type="PANTHER" id="PTHR13720">
    <property type="entry name" value="WD-40 REPEAT PROTEIN"/>
    <property type="match status" value="1"/>
</dbReference>
<protein>
    <submittedName>
        <fullName evidence="6">WD repeat protein</fullName>
        <ecNumber evidence="6">3.4.22.52</ecNumber>
    </submittedName>
</protein>
<evidence type="ECO:0000256" key="1">
    <source>
        <dbReference type="ARBA" id="ARBA00004138"/>
    </source>
</evidence>
<evidence type="ECO:0000256" key="3">
    <source>
        <dbReference type="ARBA" id="ARBA00022737"/>
    </source>
</evidence>